<organism evidence="2 3">
    <name type="scientific">Steroidobacter agaridevorans</name>
    <dbReference type="NCBI Taxonomy" id="2695856"/>
    <lineage>
        <taxon>Bacteria</taxon>
        <taxon>Pseudomonadati</taxon>
        <taxon>Pseudomonadota</taxon>
        <taxon>Gammaproteobacteria</taxon>
        <taxon>Steroidobacterales</taxon>
        <taxon>Steroidobacteraceae</taxon>
        <taxon>Steroidobacter</taxon>
    </lineage>
</organism>
<name>A0A829Y9A4_9GAMM</name>
<reference evidence="3" key="1">
    <citation type="submission" date="2020-01" db="EMBL/GenBank/DDBJ databases">
        <title>'Steroidobacter agaridevorans' sp. nov., agar-degrading bacteria isolated from rhizosphere soils.</title>
        <authorList>
            <person name="Ikenaga M."/>
            <person name="Kataoka M."/>
            <person name="Murouchi A."/>
            <person name="Katsuragi S."/>
            <person name="Sakai M."/>
        </authorList>
    </citation>
    <scope>NUCLEOTIDE SEQUENCE [LARGE SCALE GENOMIC DNA]</scope>
    <source>
        <strain evidence="3">YU21-B</strain>
    </source>
</reference>
<dbReference type="Proteomes" id="UP000445000">
    <property type="component" value="Unassembled WGS sequence"/>
</dbReference>
<dbReference type="AlphaFoldDB" id="A0A829Y9A4"/>
<evidence type="ECO:0000313" key="3">
    <source>
        <dbReference type="Proteomes" id="UP000445000"/>
    </source>
</evidence>
<feature type="signal peptide" evidence="1">
    <location>
        <begin position="1"/>
        <end position="21"/>
    </location>
</feature>
<gene>
    <name evidence="2" type="ORF">GCM10011487_19240</name>
</gene>
<sequence>MRGMVAMAGALWFLGAPGVLAQSGPSDAVPKLNAIYQAEWEWWKNEMAEEPDDERPGEESDHLARVDEASQQARLAHLQAVLADVNRIGTASLTGEDKVNAEIFRTILEERISDLRFKTYQTPFNADSFFWTEFTPREGFPDQEAYRRYLGRLADVPRYFDEHIANMRAGLKRGFTVPKVSVMGRDKTIEPYLATDDTNPLFLPFTQMPANIAAGDQERIRSEARDVIAKQIAPAYTKLLEFIRKEYLAKARTSISASTLPDGAKFYQARIEKFTTLELTAEQIHQIGLGEVARIKEEMQTTMQKAGFKGTLPEFYQFLRTDPQFYAKTPHQLIAEAAYIVKKSDLKLKDTIGTLPRFRHGILPVPDALAPIYTGGRGGLESCLFNTYNLPARPLYTLPSLVLHECTPGHSFQAALALEAPERPKFRNDVYFSGYGEGWGLYTEWLGRVMGIYETPYEEFGQLTYEMWRAARLVVDTGIHHYGWSRDQALQYMKDNVALSTHEITTEVDRYIAWPGQAVAYKLGELQIRRHRRDAEQALGPKFDQRKFHDAILALGAVPLPVLEQRMAQFIADGGENPSTPSRDPADHSN</sequence>
<dbReference type="EMBL" id="BLJN01000002">
    <property type="protein sequence ID" value="GFE79924.1"/>
    <property type="molecule type" value="Genomic_DNA"/>
</dbReference>
<dbReference type="Pfam" id="PF05960">
    <property type="entry name" value="DUF885"/>
    <property type="match status" value="1"/>
</dbReference>
<feature type="chain" id="PRO_5032384763" description="DUF885 domain-containing protein" evidence="1">
    <location>
        <begin position="22"/>
        <end position="590"/>
    </location>
</feature>
<evidence type="ECO:0000313" key="2">
    <source>
        <dbReference type="EMBL" id="GFE79924.1"/>
    </source>
</evidence>
<evidence type="ECO:0000256" key="1">
    <source>
        <dbReference type="SAM" id="SignalP"/>
    </source>
</evidence>
<protein>
    <recommendedName>
        <fullName evidence="4">DUF885 domain-containing protein</fullName>
    </recommendedName>
</protein>
<proteinExistence type="predicted"/>
<dbReference type="RefSeq" id="WP_161811677.1">
    <property type="nucleotide sequence ID" value="NZ_BLJN01000002.1"/>
</dbReference>
<comment type="caution">
    <text evidence="2">The sequence shown here is derived from an EMBL/GenBank/DDBJ whole genome shotgun (WGS) entry which is preliminary data.</text>
</comment>
<dbReference type="PANTHER" id="PTHR33361:SF2">
    <property type="entry name" value="DUF885 DOMAIN-CONTAINING PROTEIN"/>
    <property type="match status" value="1"/>
</dbReference>
<dbReference type="PANTHER" id="PTHR33361">
    <property type="entry name" value="GLR0591 PROTEIN"/>
    <property type="match status" value="1"/>
</dbReference>
<evidence type="ECO:0008006" key="4">
    <source>
        <dbReference type="Google" id="ProtNLM"/>
    </source>
</evidence>
<keyword evidence="3" id="KW-1185">Reference proteome</keyword>
<dbReference type="InterPro" id="IPR010281">
    <property type="entry name" value="DUF885"/>
</dbReference>
<keyword evidence="1" id="KW-0732">Signal</keyword>
<accession>A0A829Y9A4</accession>